<dbReference type="PANTHER" id="PTHR37610">
    <property type="entry name" value="CCHC-TYPE DOMAIN-CONTAINING PROTEIN"/>
    <property type="match status" value="1"/>
</dbReference>
<dbReference type="Gramene" id="C.cajan_19057.t">
    <property type="protein sequence ID" value="C.cajan_19057.t.cds1"/>
    <property type="gene ID" value="C.cajan_19057"/>
</dbReference>
<evidence type="ECO:0000313" key="3">
    <source>
        <dbReference type="EMBL" id="KYP64996.1"/>
    </source>
</evidence>
<protein>
    <recommendedName>
        <fullName evidence="2">Retrotransposon Copia-like N-terminal domain-containing protein</fullName>
    </recommendedName>
</protein>
<organism evidence="3 4">
    <name type="scientific">Cajanus cajan</name>
    <name type="common">Pigeon pea</name>
    <name type="synonym">Cajanus indicus</name>
    <dbReference type="NCBI Taxonomy" id="3821"/>
    <lineage>
        <taxon>Eukaryota</taxon>
        <taxon>Viridiplantae</taxon>
        <taxon>Streptophyta</taxon>
        <taxon>Embryophyta</taxon>
        <taxon>Tracheophyta</taxon>
        <taxon>Spermatophyta</taxon>
        <taxon>Magnoliopsida</taxon>
        <taxon>eudicotyledons</taxon>
        <taxon>Gunneridae</taxon>
        <taxon>Pentapetalae</taxon>
        <taxon>rosids</taxon>
        <taxon>fabids</taxon>
        <taxon>Fabales</taxon>
        <taxon>Fabaceae</taxon>
        <taxon>Papilionoideae</taxon>
        <taxon>50 kb inversion clade</taxon>
        <taxon>NPAAA clade</taxon>
        <taxon>indigoferoid/millettioid clade</taxon>
        <taxon>Phaseoleae</taxon>
        <taxon>Cajanus</taxon>
    </lineage>
</organism>
<dbReference type="OMA" id="TKVCSHY"/>
<dbReference type="OrthoDB" id="1408296at2759"/>
<dbReference type="InterPro" id="IPR029472">
    <property type="entry name" value="Copia-like_N"/>
</dbReference>
<keyword evidence="4" id="KW-1185">Reference proteome</keyword>
<name>A0A151TDB2_CAJCA</name>
<evidence type="ECO:0000256" key="1">
    <source>
        <dbReference type="SAM" id="MobiDB-lite"/>
    </source>
</evidence>
<feature type="domain" description="Retrotransposon Copia-like N-terminal" evidence="2">
    <location>
        <begin position="20"/>
        <end position="61"/>
    </location>
</feature>
<dbReference type="AlphaFoldDB" id="A0A151TDB2"/>
<proteinExistence type="predicted"/>
<feature type="region of interest" description="Disordered" evidence="1">
    <location>
        <begin position="299"/>
        <end position="326"/>
    </location>
</feature>
<feature type="compositionally biased region" description="Polar residues" evidence="1">
    <location>
        <begin position="308"/>
        <end position="326"/>
    </location>
</feature>
<dbReference type="EMBL" id="CM003609">
    <property type="protein sequence ID" value="KYP64996.1"/>
    <property type="molecule type" value="Genomic_DNA"/>
</dbReference>
<reference evidence="3 4" key="1">
    <citation type="journal article" date="2012" name="Nat. Biotechnol.">
        <title>Draft genome sequence of pigeonpea (Cajanus cajan), an orphan legume crop of resource-poor farmers.</title>
        <authorList>
            <person name="Varshney R.K."/>
            <person name="Chen W."/>
            <person name="Li Y."/>
            <person name="Bharti A.K."/>
            <person name="Saxena R.K."/>
            <person name="Schlueter J.A."/>
            <person name="Donoghue M.T."/>
            <person name="Azam S."/>
            <person name="Fan G."/>
            <person name="Whaley A.M."/>
            <person name="Farmer A.D."/>
            <person name="Sheridan J."/>
            <person name="Iwata A."/>
            <person name="Tuteja R."/>
            <person name="Penmetsa R.V."/>
            <person name="Wu W."/>
            <person name="Upadhyaya H.D."/>
            <person name="Yang S.P."/>
            <person name="Shah T."/>
            <person name="Saxena K.B."/>
            <person name="Michael T."/>
            <person name="McCombie W.R."/>
            <person name="Yang B."/>
            <person name="Zhang G."/>
            <person name="Yang H."/>
            <person name="Wang J."/>
            <person name="Spillane C."/>
            <person name="Cook D.R."/>
            <person name="May G.D."/>
            <person name="Xu X."/>
            <person name="Jackson S.A."/>
        </authorList>
    </citation>
    <scope>NUCLEOTIDE SEQUENCE [LARGE SCALE GENOMIC DNA]</scope>
    <source>
        <strain evidence="4">cv. Asha</strain>
    </source>
</reference>
<evidence type="ECO:0000313" key="4">
    <source>
        <dbReference type="Proteomes" id="UP000075243"/>
    </source>
</evidence>
<dbReference type="Pfam" id="PF14244">
    <property type="entry name" value="Retrotran_gag_3"/>
    <property type="match status" value="1"/>
</dbReference>
<accession>A0A151TDB2</accession>
<gene>
    <name evidence="3" type="ORF">KK1_019610</name>
</gene>
<sequence>MIVQINPLLDPLSPYFLPSNKNPSISLVSAPLNDHNYLSWSQSMLLVLRTKNKLAFVDGSLARLATAGVNQTTWDRCNKLVISWIVQSLDTSLILSVIWMPTASQIWNDLKKRYYQGDVFRISKLLEEIYSLKQGNISITHYFTTLQGLWQELDHFCPIPSCTCSTTCSCKLIPTIQSYREREYVIRFLKGLNEQYSNVRSQAMLMDHFPSVQKVFSMLLQQERELHGTNDNQVLAVTSNNERNNYKGSKTFKRNKDYNTKVCSHYGRIGHLVDSCYKKHGPPLHHKHGRVVNQYQSVSDEDIDDDQSVQSQRVVSHNSRNMFTPK</sequence>
<evidence type="ECO:0000259" key="2">
    <source>
        <dbReference type="Pfam" id="PF14244"/>
    </source>
</evidence>
<dbReference type="PANTHER" id="PTHR37610:SF55">
    <property type="entry name" value="RETROTRANSPOSON COPIA-LIKE N-TERMINAL DOMAIN-CONTAINING PROTEIN"/>
    <property type="match status" value="1"/>
</dbReference>
<dbReference type="Proteomes" id="UP000075243">
    <property type="component" value="Chromosome 7"/>
</dbReference>